<name>A0ACB6ZN49_THEGA</name>
<dbReference type="Proteomes" id="UP000886501">
    <property type="component" value="Unassembled WGS sequence"/>
</dbReference>
<proteinExistence type="predicted"/>
<dbReference type="EMBL" id="MU117979">
    <property type="protein sequence ID" value="KAF9650992.1"/>
    <property type="molecule type" value="Genomic_DNA"/>
</dbReference>
<keyword evidence="2" id="KW-1185">Reference proteome</keyword>
<sequence>MCGTRERLPQSYILESSLSILNKHPVASGGSGDIYQGSLKDLSVCVKRLRIYAGEETRGAKKTFYREAVMWKRLAHPNIVPLLGITLEPLQLISTWMPGGELKEYITHHLDTDRLSLLSGIADGLNYLHSRNIVHGDLKGPNILVDDSGCPRITDFGLAMVAQNQDSIRSAEGEHGHTARWTAPEILNEQGTYSKEADVFSFAMVMVEAFTGQVPFHPNLPSAAMLAILDQKRPARPTHSSLTDELWALMKCCWNQEPHDRPEMSVVLKTLRG</sequence>
<evidence type="ECO:0000313" key="1">
    <source>
        <dbReference type="EMBL" id="KAF9650992.1"/>
    </source>
</evidence>
<protein>
    <submittedName>
        <fullName evidence="1">Kinase-like protein</fullName>
    </submittedName>
</protein>
<reference evidence="1" key="1">
    <citation type="submission" date="2019-10" db="EMBL/GenBank/DDBJ databases">
        <authorList>
            <consortium name="DOE Joint Genome Institute"/>
            <person name="Kuo A."/>
            <person name="Miyauchi S."/>
            <person name="Kiss E."/>
            <person name="Drula E."/>
            <person name="Kohler A."/>
            <person name="Sanchez-Garcia M."/>
            <person name="Andreopoulos B."/>
            <person name="Barry K.W."/>
            <person name="Bonito G."/>
            <person name="Buee M."/>
            <person name="Carver A."/>
            <person name="Chen C."/>
            <person name="Cichocki N."/>
            <person name="Clum A."/>
            <person name="Culley D."/>
            <person name="Crous P.W."/>
            <person name="Fauchery L."/>
            <person name="Girlanda M."/>
            <person name="Hayes R."/>
            <person name="Keri Z."/>
            <person name="Labutti K."/>
            <person name="Lipzen A."/>
            <person name="Lombard V."/>
            <person name="Magnuson J."/>
            <person name="Maillard F."/>
            <person name="Morin E."/>
            <person name="Murat C."/>
            <person name="Nolan M."/>
            <person name="Ohm R."/>
            <person name="Pangilinan J."/>
            <person name="Pereira M."/>
            <person name="Perotto S."/>
            <person name="Peter M."/>
            <person name="Riley R."/>
            <person name="Sitrit Y."/>
            <person name="Stielow B."/>
            <person name="Szollosi G."/>
            <person name="Zifcakova L."/>
            <person name="Stursova M."/>
            <person name="Spatafora J.W."/>
            <person name="Tedersoo L."/>
            <person name="Vaario L.-M."/>
            <person name="Yamada A."/>
            <person name="Yan M."/>
            <person name="Wang P."/>
            <person name="Xu J."/>
            <person name="Bruns T."/>
            <person name="Baldrian P."/>
            <person name="Vilgalys R."/>
            <person name="Henrissat B."/>
            <person name="Grigoriev I.V."/>
            <person name="Hibbett D."/>
            <person name="Nagy L.G."/>
            <person name="Martin F.M."/>
        </authorList>
    </citation>
    <scope>NUCLEOTIDE SEQUENCE</scope>
    <source>
        <strain evidence="1">P2</strain>
    </source>
</reference>
<organism evidence="1 2">
    <name type="scientific">Thelephora ganbajun</name>
    <name type="common">Ganba fungus</name>
    <dbReference type="NCBI Taxonomy" id="370292"/>
    <lineage>
        <taxon>Eukaryota</taxon>
        <taxon>Fungi</taxon>
        <taxon>Dikarya</taxon>
        <taxon>Basidiomycota</taxon>
        <taxon>Agaricomycotina</taxon>
        <taxon>Agaricomycetes</taxon>
        <taxon>Thelephorales</taxon>
        <taxon>Thelephoraceae</taxon>
        <taxon>Thelephora</taxon>
    </lineage>
</organism>
<evidence type="ECO:0000313" key="2">
    <source>
        <dbReference type="Proteomes" id="UP000886501"/>
    </source>
</evidence>
<comment type="caution">
    <text evidence="1">The sequence shown here is derived from an EMBL/GenBank/DDBJ whole genome shotgun (WGS) entry which is preliminary data.</text>
</comment>
<accession>A0ACB6ZN49</accession>
<gene>
    <name evidence="1" type="ORF">BDM02DRAFT_3092086</name>
</gene>
<reference evidence="1" key="2">
    <citation type="journal article" date="2020" name="Nat. Commun.">
        <title>Large-scale genome sequencing of mycorrhizal fungi provides insights into the early evolution of symbiotic traits.</title>
        <authorList>
            <person name="Miyauchi S."/>
            <person name="Kiss E."/>
            <person name="Kuo A."/>
            <person name="Drula E."/>
            <person name="Kohler A."/>
            <person name="Sanchez-Garcia M."/>
            <person name="Morin E."/>
            <person name="Andreopoulos B."/>
            <person name="Barry K.W."/>
            <person name="Bonito G."/>
            <person name="Buee M."/>
            <person name="Carver A."/>
            <person name="Chen C."/>
            <person name="Cichocki N."/>
            <person name="Clum A."/>
            <person name="Culley D."/>
            <person name="Crous P.W."/>
            <person name="Fauchery L."/>
            <person name="Girlanda M."/>
            <person name="Hayes R.D."/>
            <person name="Keri Z."/>
            <person name="LaButti K."/>
            <person name="Lipzen A."/>
            <person name="Lombard V."/>
            <person name="Magnuson J."/>
            <person name="Maillard F."/>
            <person name="Murat C."/>
            <person name="Nolan M."/>
            <person name="Ohm R.A."/>
            <person name="Pangilinan J."/>
            <person name="Pereira M.F."/>
            <person name="Perotto S."/>
            <person name="Peter M."/>
            <person name="Pfister S."/>
            <person name="Riley R."/>
            <person name="Sitrit Y."/>
            <person name="Stielow J.B."/>
            <person name="Szollosi G."/>
            <person name="Zifcakova L."/>
            <person name="Stursova M."/>
            <person name="Spatafora J.W."/>
            <person name="Tedersoo L."/>
            <person name="Vaario L.M."/>
            <person name="Yamada A."/>
            <person name="Yan M."/>
            <person name="Wang P."/>
            <person name="Xu J."/>
            <person name="Bruns T."/>
            <person name="Baldrian P."/>
            <person name="Vilgalys R."/>
            <person name="Dunand C."/>
            <person name="Henrissat B."/>
            <person name="Grigoriev I.V."/>
            <person name="Hibbett D."/>
            <person name="Nagy L.G."/>
            <person name="Martin F.M."/>
        </authorList>
    </citation>
    <scope>NUCLEOTIDE SEQUENCE</scope>
    <source>
        <strain evidence="1">P2</strain>
    </source>
</reference>